<proteinExistence type="predicted"/>
<name>A0A8J3C7E3_9PSEU</name>
<organism evidence="1 2">
    <name type="scientific">Longimycelium tulufanense</name>
    <dbReference type="NCBI Taxonomy" id="907463"/>
    <lineage>
        <taxon>Bacteria</taxon>
        <taxon>Bacillati</taxon>
        <taxon>Actinomycetota</taxon>
        <taxon>Actinomycetes</taxon>
        <taxon>Pseudonocardiales</taxon>
        <taxon>Pseudonocardiaceae</taxon>
        <taxon>Longimycelium</taxon>
    </lineage>
</organism>
<gene>
    <name evidence="1" type="ORF">GCM10012275_18620</name>
</gene>
<dbReference type="EMBL" id="BMMK01000006">
    <property type="protein sequence ID" value="GGM47846.1"/>
    <property type="molecule type" value="Genomic_DNA"/>
</dbReference>
<dbReference type="GO" id="GO:0020037">
    <property type="term" value="F:heme binding"/>
    <property type="evidence" value="ECO:0007669"/>
    <property type="project" value="InterPro"/>
</dbReference>
<evidence type="ECO:0000313" key="1">
    <source>
        <dbReference type="EMBL" id="GGM47846.1"/>
    </source>
</evidence>
<dbReference type="InterPro" id="IPR020835">
    <property type="entry name" value="Catalase_sf"/>
</dbReference>
<reference evidence="1" key="2">
    <citation type="submission" date="2020-09" db="EMBL/GenBank/DDBJ databases">
        <authorList>
            <person name="Sun Q."/>
            <person name="Zhou Y."/>
        </authorList>
    </citation>
    <scope>NUCLEOTIDE SEQUENCE</scope>
    <source>
        <strain evidence="1">CGMCC 4.5737</strain>
    </source>
</reference>
<protein>
    <recommendedName>
        <fullName evidence="3">Phosphodiesterase</fullName>
    </recommendedName>
</protein>
<reference evidence="1" key="1">
    <citation type="journal article" date="2014" name="Int. J. Syst. Evol. Microbiol.">
        <title>Complete genome sequence of Corynebacterium casei LMG S-19264T (=DSM 44701T), isolated from a smear-ripened cheese.</title>
        <authorList>
            <consortium name="US DOE Joint Genome Institute (JGI-PGF)"/>
            <person name="Walter F."/>
            <person name="Albersmeier A."/>
            <person name="Kalinowski J."/>
            <person name="Ruckert C."/>
        </authorList>
    </citation>
    <scope>NUCLEOTIDE SEQUENCE</scope>
    <source>
        <strain evidence="1">CGMCC 4.5737</strain>
    </source>
</reference>
<evidence type="ECO:0000313" key="2">
    <source>
        <dbReference type="Proteomes" id="UP000637578"/>
    </source>
</evidence>
<sequence>MATKTEVAATHKDEPFPIGIPPFGGAIGRSFLWWATSTVRAVVALGATLRGTKVFHPVGSLFEGELVIGSGAAPPSVAQVLSGQDPHTEERKTLPVLVRLSKGVNTPGALPDVLGLTLRIPPVGGAADPTDILFLSSGRFALTRLAFLPALDWTGCVYSTVQPYRIGARLVWLGAFPEQTDRIVSSSVDAVREAVLGQPLVFTIAAAEACQPWRPIGQLVVRHPLPREEDCAVSFDPLLNSHPVLRPAPEWLAAIRAAAYAGSRRARGASLESLRILPKRSRTATG</sequence>
<dbReference type="SUPFAM" id="SSF56634">
    <property type="entry name" value="Heme-dependent catalase-like"/>
    <property type="match status" value="1"/>
</dbReference>
<evidence type="ECO:0008006" key="3">
    <source>
        <dbReference type="Google" id="ProtNLM"/>
    </source>
</evidence>
<comment type="caution">
    <text evidence="1">The sequence shown here is derived from an EMBL/GenBank/DDBJ whole genome shotgun (WGS) entry which is preliminary data.</text>
</comment>
<dbReference type="AlphaFoldDB" id="A0A8J3C7E3"/>
<keyword evidence="2" id="KW-1185">Reference proteome</keyword>
<accession>A0A8J3C7E3</accession>
<dbReference type="Proteomes" id="UP000637578">
    <property type="component" value="Unassembled WGS sequence"/>
</dbReference>